<dbReference type="Pfam" id="PF00890">
    <property type="entry name" value="FAD_binding_2"/>
    <property type="match status" value="1"/>
</dbReference>
<evidence type="ECO:0000259" key="5">
    <source>
        <dbReference type="Pfam" id="PF00890"/>
    </source>
</evidence>
<dbReference type="SUPFAM" id="SSF56425">
    <property type="entry name" value="Succinate dehydrogenase/fumarate reductase flavoprotein, catalytic domain"/>
    <property type="match status" value="1"/>
</dbReference>
<dbReference type="SUPFAM" id="SSF51905">
    <property type="entry name" value="FAD/NAD(P)-binding domain"/>
    <property type="match status" value="1"/>
</dbReference>
<dbReference type="STRING" id="1005945.SAMN05216561_10774"/>
<dbReference type="Gene3D" id="3.50.50.60">
    <property type="entry name" value="FAD/NAD(P)-binding domain"/>
    <property type="match status" value="1"/>
</dbReference>
<keyword evidence="3" id="KW-0274">FAD</keyword>
<evidence type="ECO:0000256" key="1">
    <source>
        <dbReference type="ARBA" id="ARBA00001974"/>
    </source>
</evidence>
<dbReference type="PANTHER" id="PTHR43400">
    <property type="entry name" value="FUMARATE REDUCTASE"/>
    <property type="match status" value="1"/>
</dbReference>
<dbReference type="GO" id="GO:0033765">
    <property type="term" value="F:steroid dehydrogenase activity, acting on the CH-CH group of donors"/>
    <property type="evidence" value="ECO:0007669"/>
    <property type="project" value="UniProtKB-ARBA"/>
</dbReference>
<dbReference type="AlphaFoldDB" id="A0A1I3H8B3"/>
<comment type="cofactor">
    <cofactor evidence="1">
        <name>FAD</name>
        <dbReference type="ChEBI" id="CHEBI:57692"/>
    </cofactor>
</comment>
<feature type="domain" description="FAD-dependent oxidoreductase 2 FAD-binding" evidence="5">
    <location>
        <begin position="15"/>
        <end position="495"/>
    </location>
</feature>
<keyword evidence="4" id="KW-0560">Oxidoreductase</keyword>
<protein>
    <submittedName>
        <fullName evidence="6">FAD binding domain-containing protein</fullName>
    </submittedName>
</protein>
<dbReference type="Gene3D" id="3.90.700.10">
    <property type="entry name" value="Succinate dehydrogenase/fumarate reductase flavoprotein, catalytic domain"/>
    <property type="match status" value="1"/>
</dbReference>
<dbReference type="InterPro" id="IPR050315">
    <property type="entry name" value="FAD-oxidoreductase_2"/>
</dbReference>
<evidence type="ECO:0000256" key="3">
    <source>
        <dbReference type="ARBA" id="ARBA00022827"/>
    </source>
</evidence>
<evidence type="ECO:0000256" key="2">
    <source>
        <dbReference type="ARBA" id="ARBA00022630"/>
    </source>
</evidence>
<gene>
    <name evidence="6" type="ORF">SAMN05216561_10774</name>
</gene>
<dbReference type="InterPro" id="IPR003953">
    <property type="entry name" value="FAD-dep_OxRdtase_2_FAD-bd"/>
</dbReference>
<proteinExistence type="predicted"/>
<keyword evidence="2" id="KW-0285">Flavoprotein</keyword>
<sequence>MTDSESPLDTPEQYDVIVVGSGGGAMTGAFLAARSGLRTVVVEKTALIGGTSAYSGGACWLPGSQVQQRAGLPDSTSGARAYLGAILESPDTAKVEAFLAHSPELVAELESDEGIDFEWLPFAEYYDAPGRVPLGRSIQPIKVRRDELPSEVAELVRPPVELDRAGQGGRRTLTGGQALIARLATAYVREGGEIRTGLPVTGFVVEDDRVVGVAAMTPEGPVTLRASHGVLVAAGGFEGNAALRAEHGVPGAVAWTMAPRGTNTGEPIEAAMALGAAADFSAVGWFCPGLEHPDGSGSFTLGFRSGFFVDAAGQRFGNECLPYDRFGRLMAAHAGAVPSWFVFDSREGGRLPAIAMPEGDPADHLAAGTWVQADTLAALAGLIGVPVDALVATAERFNGFCTTGKDEDFGRGEDEYDTFFAGGTGPNAALTGVHQPPFFAARFVLSDLGTKGGLVTDTAGRVLRPDGSVIAGLYASSNSSASVFGPVYPGPGAPLGSAMVFASLAVRDMLGAGRDVTRSRCGALS</sequence>
<keyword evidence="7" id="KW-1185">Reference proteome</keyword>
<reference evidence="6 7" key="1">
    <citation type="submission" date="2016-10" db="EMBL/GenBank/DDBJ databases">
        <authorList>
            <person name="de Groot N.N."/>
        </authorList>
    </citation>
    <scope>NUCLEOTIDE SEQUENCE [LARGE SCALE GENOMIC DNA]</scope>
    <source>
        <strain evidence="6 7">CGMCC 1.11156</strain>
    </source>
</reference>
<name>A0A1I3H8B3_9ACTN</name>
<dbReference type="Proteomes" id="UP000198649">
    <property type="component" value="Unassembled WGS sequence"/>
</dbReference>
<evidence type="ECO:0000313" key="6">
    <source>
        <dbReference type="EMBL" id="SFI31923.1"/>
    </source>
</evidence>
<dbReference type="InterPro" id="IPR036188">
    <property type="entry name" value="FAD/NAD-bd_sf"/>
</dbReference>
<dbReference type="RefSeq" id="WP_246166145.1">
    <property type="nucleotide sequence ID" value="NZ_BKAF01000008.1"/>
</dbReference>
<dbReference type="PANTHER" id="PTHR43400:SF10">
    <property type="entry name" value="3-OXOSTEROID 1-DEHYDROGENASE"/>
    <property type="match status" value="1"/>
</dbReference>
<organism evidence="6 7">
    <name type="scientific">Nocardioides psychrotolerans</name>
    <dbReference type="NCBI Taxonomy" id="1005945"/>
    <lineage>
        <taxon>Bacteria</taxon>
        <taxon>Bacillati</taxon>
        <taxon>Actinomycetota</taxon>
        <taxon>Actinomycetes</taxon>
        <taxon>Propionibacteriales</taxon>
        <taxon>Nocardioidaceae</taxon>
        <taxon>Nocardioides</taxon>
    </lineage>
</organism>
<dbReference type="InterPro" id="IPR027477">
    <property type="entry name" value="Succ_DH/fumarate_Rdtase_cat_sf"/>
</dbReference>
<dbReference type="GO" id="GO:0008202">
    <property type="term" value="P:steroid metabolic process"/>
    <property type="evidence" value="ECO:0007669"/>
    <property type="project" value="UniProtKB-ARBA"/>
</dbReference>
<accession>A0A1I3H8B3</accession>
<dbReference type="EMBL" id="FOQG01000007">
    <property type="protein sequence ID" value="SFI31923.1"/>
    <property type="molecule type" value="Genomic_DNA"/>
</dbReference>
<evidence type="ECO:0000313" key="7">
    <source>
        <dbReference type="Proteomes" id="UP000198649"/>
    </source>
</evidence>
<dbReference type="PRINTS" id="PR00411">
    <property type="entry name" value="PNDRDTASEI"/>
</dbReference>
<evidence type="ECO:0000256" key="4">
    <source>
        <dbReference type="ARBA" id="ARBA00023002"/>
    </source>
</evidence>